<proteinExistence type="predicted"/>
<organism evidence="2 3">
    <name type="scientific">Dyadobacter luticola</name>
    <dbReference type="NCBI Taxonomy" id="1979387"/>
    <lineage>
        <taxon>Bacteria</taxon>
        <taxon>Pseudomonadati</taxon>
        <taxon>Bacteroidota</taxon>
        <taxon>Cytophagia</taxon>
        <taxon>Cytophagales</taxon>
        <taxon>Spirosomataceae</taxon>
        <taxon>Dyadobacter</taxon>
    </lineage>
</organism>
<name>A0A5R9L1Z5_9BACT</name>
<dbReference type="GO" id="GO:0003677">
    <property type="term" value="F:DNA binding"/>
    <property type="evidence" value="ECO:0007669"/>
    <property type="project" value="InterPro"/>
</dbReference>
<dbReference type="InterPro" id="IPR041657">
    <property type="entry name" value="HTH_17"/>
</dbReference>
<gene>
    <name evidence="2" type="ORF">FEN17_01875</name>
</gene>
<dbReference type="NCBIfam" id="TIGR01764">
    <property type="entry name" value="excise"/>
    <property type="match status" value="1"/>
</dbReference>
<protein>
    <submittedName>
        <fullName evidence="2">Helix-turn-helix domain-containing protein</fullName>
    </submittedName>
</protein>
<keyword evidence="3" id="KW-1185">Reference proteome</keyword>
<dbReference type="Proteomes" id="UP000306402">
    <property type="component" value="Unassembled WGS sequence"/>
</dbReference>
<comment type="caution">
    <text evidence="2">The sequence shown here is derived from an EMBL/GenBank/DDBJ whole genome shotgun (WGS) entry which is preliminary data.</text>
</comment>
<sequence>MDLITFEQLPNVVGEIRDRLLRIEGYLEKNFGSASLDDTKMMTISEAAKFLSLSTSTIYSKVCKMQIPVHKKGKRLYFERRELSEWIRGGQRKTVEDLYNEADEYLRTMRSKPRRAN</sequence>
<accession>A0A5R9L1Z5</accession>
<dbReference type="EMBL" id="VCEJ01000002">
    <property type="protein sequence ID" value="TLV02407.1"/>
    <property type="molecule type" value="Genomic_DNA"/>
</dbReference>
<evidence type="ECO:0000259" key="1">
    <source>
        <dbReference type="Pfam" id="PF12728"/>
    </source>
</evidence>
<reference evidence="2 3" key="1">
    <citation type="submission" date="2019-05" db="EMBL/GenBank/DDBJ databases">
        <authorList>
            <person name="Qu J.-H."/>
        </authorList>
    </citation>
    <scope>NUCLEOTIDE SEQUENCE [LARGE SCALE GENOMIC DNA]</scope>
    <source>
        <strain evidence="2 3">T17</strain>
    </source>
</reference>
<feature type="domain" description="Helix-turn-helix" evidence="1">
    <location>
        <begin position="41"/>
        <end position="89"/>
    </location>
</feature>
<dbReference type="AlphaFoldDB" id="A0A5R9L1Z5"/>
<dbReference type="OrthoDB" id="597977at2"/>
<evidence type="ECO:0000313" key="2">
    <source>
        <dbReference type="EMBL" id="TLV02407.1"/>
    </source>
</evidence>
<dbReference type="InterPro" id="IPR010093">
    <property type="entry name" value="SinI_DNA-bd"/>
</dbReference>
<dbReference type="Pfam" id="PF12728">
    <property type="entry name" value="HTH_17"/>
    <property type="match status" value="1"/>
</dbReference>
<evidence type="ECO:0000313" key="3">
    <source>
        <dbReference type="Proteomes" id="UP000306402"/>
    </source>
</evidence>